<protein>
    <submittedName>
        <fullName evidence="1">Uncharacterized protein</fullName>
    </submittedName>
</protein>
<sequence length="159" mass="18838">MYVWVWYSLKSDSLQLTDSQSTQSRTKPWNDSNWEPSSDLPALYSRDNPLRYFGWAFTLTSRMTFADRFGISTELSSHDRAFWAWQQFLQLIPRADRKISMVQLNEYVPGRGTLGTCITLASNRNEESRRRALDKAHIMEIWKALEVEEEPQWFISERY</sequence>
<dbReference type="EMBL" id="JADNYJ010000119">
    <property type="protein sequence ID" value="KAF8882908.1"/>
    <property type="molecule type" value="Genomic_DNA"/>
</dbReference>
<organism evidence="1 2">
    <name type="scientific">Gymnopilus junonius</name>
    <name type="common">Spectacular rustgill mushroom</name>
    <name type="synonym">Gymnopilus spectabilis subsp. junonius</name>
    <dbReference type="NCBI Taxonomy" id="109634"/>
    <lineage>
        <taxon>Eukaryota</taxon>
        <taxon>Fungi</taxon>
        <taxon>Dikarya</taxon>
        <taxon>Basidiomycota</taxon>
        <taxon>Agaricomycotina</taxon>
        <taxon>Agaricomycetes</taxon>
        <taxon>Agaricomycetidae</taxon>
        <taxon>Agaricales</taxon>
        <taxon>Agaricineae</taxon>
        <taxon>Hymenogastraceae</taxon>
        <taxon>Gymnopilus</taxon>
    </lineage>
</organism>
<evidence type="ECO:0000313" key="1">
    <source>
        <dbReference type="EMBL" id="KAF8882908.1"/>
    </source>
</evidence>
<comment type="caution">
    <text evidence="1">The sequence shown here is derived from an EMBL/GenBank/DDBJ whole genome shotgun (WGS) entry which is preliminary data.</text>
</comment>
<name>A0A9P5TJ91_GYMJU</name>
<reference evidence="1" key="1">
    <citation type="submission" date="2020-11" db="EMBL/GenBank/DDBJ databases">
        <authorList>
            <consortium name="DOE Joint Genome Institute"/>
            <person name="Ahrendt S."/>
            <person name="Riley R."/>
            <person name="Andreopoulos W."/>
            <person name="LaButti K."/>
            <person name="Pangilinan J."/>
            <person name="Ruiz-duenas F.J."/>
            <person name="Barrasa J.M."/>
            <person name="Sanchez-Garcia M."/>
            <person name="Camarero S."/>
            <person name="Miyauchi S."/>
            <person name="Serrano A."/>
            <person name="Linde D."/>
            <person name="Babiker R."/>
            <person name="Drula E."/>
            <person name="Ayuso-Fernandez I."/>
            <person name="Pacheco R."/>
            <person name="Padilla G."/>
            <person name="Ferreira P."/>
            <person name="Barriuso J."/>
            <person name="Kellner H."/>
            <person name="Castanera R."/>
            <person name="Alfaro M."/>
            <person name="Ramirez L."/>
            <person name="Pisabarro A.G."/>
            <person name="Kuo A."/>
            <person name="Tritt A."/>
            <person name="Lipzen A."/>
            <person name="He G."/>
            <person name="Yan M."/>
            <person name="Ng V."/>
            <person name="Cullen D."/>
            <person name="Martin F."/>
            <person name="Rosso M.-N."/>
            <person name="Henrissat B."/>
            <person name="Hibbett D."/>
            <person name="Martinez A.T."/>
            <person name="Grigoriev I.V."/>
        </authorList>
    </citation>
    <scope>NUCLEOTIDE SEQUENCE</scope>
    <source>
        <strain evidence="1">AH 44721</strain>
    </source>
</reference>
<evidence type="ECO:0000313" key="2">
    <source>
        <dbReference type="Proteomes" id="UP000724874"/>
    </source>
</evidence>
<keyword evidence="2" id="KW-1185">Reference proteome</keyword>
<proteinExistence type="predicted"/>
<dbReference type="Proteomes" id="UP000724874">
    <property type="component" value="Unassembled WGS sequence"/>
</dbReference>
<dbReference type="AlphaFoldDB" id="A0A9P5TJ91"/>
<accession>A0A9P5TJ91</accession>
<gene>
    <name evidence="1" type="ORF">CPB84DRAFT_1750788</name>
</gene>